<comment type="caution">
    <text evidence="1">The sequence shown here is derived from an EMBL/GenBank/DDBJ whole genome shotgun (WGS) entry which is preliminary data.</text>
</comment>
<sequence>MPANPTPLSRTKCTVIHSGKYDPIPVLAGSRSMVQGNIRQWRSAW</sequence>
<dbReference type="EMBL" id="LNQE01001778">
    <property type="protein sequence ID" value="KUG05714.1"/>
    <property type="molecule type" value="Genomic_DNA"/>
</dbReference>
<accession>A0A0W8EAN5</accession>
<gene>
    <name evidence="1" type="ORF">ASZ90_016859</name>
</gene>
<organism evidence="1">
    <name type="scientific">hydrocarbon metagenome</name>
    <dbReference type="NCBI Taxonomy" id="938273"/>
    <lineage>
        <taxon>unclassified sequences</taxon>
        <taxon>metagenomes</taxon>
        <taxon>ecological metagenomes</taxon>
    </lineage>
</organism>
<dbReference type="AlphaFoldDB" id="A0A0W8EAN5"/>
<name>A0A0W8EAN5_9ZZZZ</name>
<protein>
    <submittedName>
        <fullName evidence="1">Uncharacterized protein</fullName>
    </submittedName>
</protein>
<evidence type="ECO:0000313" key="1">
    <source>
        <dbReference type="EMBL" id="KUG05714.1"/>
    </source>
</evidence>
<proteinExistence type="predicted"/>
<reference evidence="1" key="1">
    <citation type="journal article" date="2015" name="Proc. Natl. Acad. Sci. U.S.A.">
        <title>Networks of energetic and metabolic interactions define dynamics in microbial communities.</title>
        <authorList>
            <person name="Embree M."/>
            <person name="Liu J.K."/>
            <person name="Al-Bassam M.M."/>
            <person name="Zengler K."/>
        </authorList>
    </citation>
    <scope>NUCLEOTIDE SEQUENCE</scope>
</reference>